<dbReference type="OrthoDB" id="9794601at2"/>
<dbReference type="InterPro" id="IPR002516">
    <property type="entry name" value="Glyco_trans_11"/>
</dbReference>
<evidence type="ECO:0008006" key="5">
    <source>
        <dbReference type="Google" id="ProtNLM"/>
    </source>
</evidence>
<dbReference type="Proteomes" id="UP000238426">
    <property type="component" value="Unassembled WGS sequence"/>
</dbReference>
<dbReference type="GO" id="GO:0008107">
    <property type="term" value="F:galactoside 2-alpha-L-fucosyltransferase activity"/>
    <property type="evidence" value="ECO:0007669"/>
    <property type="project" value="InterPro"/>
</dbReference>
<name>A0A2T1N5G2_9FLAO</name>
<protein>
    <recommendedName>
        <fullName evidence="5">Alpha-1,2-fucosyltransferase</fullName>
    </recommendedName>
</protein>
<sequence length="275" mass="32717">MIIIKLKGGLGNQLFQYATAKALALRHNTMLRIDHSNFETYKLHDYGLYHFNITDQLYKKEPKWLAKIEKKLKLKTFYNEDDHGFRYNNELKHQKAYKLFLDGYFQCEDYFLEYRQEILEALKITSPLKPITKQTLETINSCSSVALHVRRGDYLLHDVHNTDKAAYYDKAMSYIESKVENPIYFMFSDDIDWVKENFSSKHQMVFIDFNDASTNYEDIKLMSNCKHNIIANSSFSWWSAWLNTNPEKIITAPKHWFNGDMYDFTDLVPKSWIKF</sequence>
<evidence type="ECO:0000313" key="3">
    <source>
        <dbReference type="EMBL" id="PSG86522.1"/>
    </source>
</evidence>
<organism evidence="3 4">
    <name type="scientific">Aurantibacter aestuarii</name>
    <dbReference type="NCBI Taxonomy" id="1266046"/>
    <lineage>
        <taxon>Bacteria</taxon>
        <taxon>Pseudomonadati</taxon>
        <taxon>Bacteroidota</taxon>
        <taxon>Flavobacteriia</taxon>
        <taxon>Flavobacteriales</taxon>
        <taxon>Flavobacteriaceae</taxon>
        <taxon>Aurantibacter</taxon>
    </lineage>
</organism>
<evidence type="ECO:0000313" key="4">
    <source>
        <dbReference type="Proteomes" id="UP000238426"/>
    </source>
</evidence>
<proteinExistence type="predicted"/>
<dbReference type="Pfam" id="PF01531">
    <property type="entry name" value="Glyco_transf_11"/>
    <property type="match status" value="1"/>
</dbReference>
<keyword evidence="4" id="KW-1185">Reference proteome</keyword>
<gene>
    <name evidence="3" type="ORF">C7H52_12625</name>
</gene>
<comment type="caution">
    <text evidence="3">The sequence shown here is derived from an EMBL/GenBank/DDBJ whole genome shotgun (WGS) entry which is preliminary data.</text>
</comment>
<keyword evidence="1" id="KW-0328">Glycosyltransferase</keyword>
<dbReference type="EMBL" id="PXOQ01000015">
    <property type="protein sequence ID" value="PSG86522.1"/>
    <property type="molecule type" value="Genomic_DNA"/>
</dbReference>
<accession>A0A2T1N5G2</accession>
<dbReference type="GO" id="GO:0005975">
    <property type="term" value="P:carbohydrate metabolic process"/>
    <property type="evidence" value="ECO:0007669"/>
    <property type="project" value="InterPro"/>
</dbReference>
<reference evidence="3 4" key="1">
    <citation type="submission" date="2018-03" db="EMBL/GenBank/DDBJ databases">
        <title>Mesoflavibacter sp. HG37 and Mesoflavibacter sp. HG96 sp.nov., two marine bacteria isolated from seawater of Western Pacific Ocean.</title>
        <authorList>
            <person name="Cheng H."/>
            <person name="Wu Y.-H."/>
            <person name="Guo L.-L."/>
            <person name="Xu X.-W."/>
        </authorList>
    </citation>
    <scope>NUCLEOTIDE SEQUENCE [LARGE SCALE GENOMIC DNA]</scope>
    <source>
        <strain evidence="3 4">KCTC 32269</strain>
    </source>
</reference>
<dbReference type="AlphaFoldDB" id="A0A2T1N5G2"/>
<evidence type="ECO:0000256" key="2">
    <source>
        <dbReference type="ARBA" id="ARBA00022679"/>
    </source>
</evidence>
<dbReference type="PANTHER" id="PTHR11927">
    <property type="entry name" value="GALACTOSIDE 2-L-FUCOSYLTRANSFERASE"/>
    <property type="match status" value="1"/>
</dbReference>
<dbReference type="PANTHER" id="PTHR11927:SF9">
    <property type="entry name" value="L-FUCOSYLTRANSFERASE"/>
    <property type="match status" value="1"/>
</dbReference>
<dbReference type="CDD" id="cd11301">
    <property type="entry name" value="Fut1_Fut2_like"/>
    <property type="match status" value="1"/>
</dbReference>
<dbReference type="GO" id="GO:0016020">
    <property type="term" value="C:membrane"/>
    <property type="evidence" value="ECO:0007669"/>
    <property type="project" value="InterPro"/>
</dbReference>
<keyword evidence="2" id="KW-0808">Transferase</keyword>
<evidence type="ECO:0000256" key="1">
    <source>
        <dbReference type="ARBA" id="ARBA00022676"/>
    </source>
</evidence>
<dbReference type="RefSeq" id="WP_106464260.1">
    <property type="nucleotide sequence ID" value="NZ_PXOQ01000015.1"/>
</dbReference>